<evidence type="ECO:0000313" key="6">
    <source>
        <dbReference type="EMBL" id="SEL91981.1"/>
    </source>
</evidence>
<evidence type="ECO:0000256" key="3">
    <source>
        <dbReference type="ARBA" id="ARBA00023163"/>
    </source>
</evidence>
<dbReference type="InterPro" id="IPR000524">
    <property type="entry name" value="Tscrpt_reg_HTH_GntR"/>
</dbReference>
<dbReference type="InterPro" id="IPR036390">
    <property type="entry name" value="WH_DNA-bd_sf"/>
</dbReference>
<dbReference type="SUPFAM" id="SSF48008">
    <property type="entry name" value="GntR ligand-binding domain-like"/>
    <property type="match status" value="1"/>
</dbReference>
<evidence type="ECO:0000259" key="5">
    <source>
        <dbReference type="PROSITE" id="PS50949"/>
    </source>
</evidence>
<reference evidence="7" key="1">
    <citation type="submission" date="2016-10" db="EMBL/GenBank/DDBJ databases">
        <authorList>
            <person name="Varghese N."/>
            <person name="Submissions S."/>
        </authorList>
    </citation>
    <scope>NUCLEOTIDE SEQUENCE [LARGE SCALE GENOMIC DNA]</scope>
    <source>
        <strain evidence="7">DSM 16471</strain>
    </source>
</reference>
<organism evidence="6 7">
    <name type="scientific">Maribacter orientalis</name>
    <dbReference type="NCBI Taxonomy" id="228957"/>
    <lineage>
        <taxon>Bacteria</taxon>
        <taxon>Pseudomonadati</taxon>
        <taxon>Bacteroidota</taxon>
        <taxon>Flavobacteriia</taxon>
        <taxon>Flavobacteriales</taxon>
        <taxon>Flavobacteriaceae</taxon>
        <taxon>Maribacter</taxon>
    </lineage>
</organism>
<keyword evidence="4" id="KW-1133">Transmembrane helix</keyword>
<keyword evidence="4" id="KW-0472">Membrane</keyword>
<dbReference type="PANTHER" id="PTHR43537:SF49">
    <property type="entry name" value="TRANSCRIPTIONAL REGULATORY PROTEIN"/>
    <property type="match status" value="1"/>
</dbReference>
<dbReference type="Gene3D" id="1.10.10.10">
    <property type="entry name" value="Winged helix-like DNA-binding domain superfamily/Winged helix DNA-binding domain"/>
    <property type="match status" value="1"/>
</dbReference>
<dbReference type="STRING" id="228957.SAMN04488008_1078"/>
<gene>
    <name evidence="6" type="ORF">SAMN04488008_1078</name>
</gene>
<dbReference type="PROSITE" id="PS50949">
    <property type="entry name" value="HTH_GNTR"/>
    <property type="match status" value="1"/>
</dbReference>
<evidence type="ECO:0000256" key="2">
    <source>
        <dbReference type="ARBA" id="ARBA00023125"/>
    </source>
</evidence>
<feature type="transmembrane region" description="Helical" evidence="4">
    <location>
        <begin position="15"/>
        <end position="38"/>
    </location>
</feature>
<accession>A0A1H7U4S4</accession>
<keyword evidence="1" id="KW-0805">Transcription regulation</keyword>
<dbReference type="GO" id="GO:0003677">
    <property type="term" value="F:DNA binding"/>
    <property type="evidence" value="ECO:0007669"/>
    <property type="project" value="UniProtKB-KW"/>
</dbReference>
<keyword evidence="3" id="KW-0804">Transcription</keyword>
<dbReference type="Pfam" id="PF00392">
    <property type="entry name" value="GntR"/>
    <property type="match status" value="1"/>
</dbReference>
<sequence length="245" mass="28441">MTIEYLTIVIDEEYFIFYTKAFRIIVIIVYDILYLMMLTKINLRDQVRDYLLAEMITGNLRTGKTINLAALSRDLNISVTPIREALTQLQQAHIIKAVPNRGFIIAELDVKEAEDLYGLVANLEVMAIENSEFTEEDIAKLIKQQEVFENAKDAITRIRADLEFHRLLTRGYENDLALQILNDLKTRIFFYEKAFTDDDSFYNKSDNQHESIISAIADDNVPTASLLLKMNWMLILNYIQKKLTE</sequence>
<keyword evidence="2 6" id="KW-0238">DNA-binding</keyword>
<dbReference type="InterPro" id="IPR008920">
    <property type="entry name" value="TF_FadR/GntR_C"/>
</dbReference>
<evidence type="ECO:0000256" key="4">
    <source>
        <dbReference type="SAM" id="Phobius"/>
    </source>
</evidence>
<evidence type="ECO:0000313" key="7">
    <source>
        <dbReference type="Proteomes" id="UP000198990"/>
    </source>
</evidence>
<dbReference type="EMBL" id="FNZN01000007">
    <property type="protein sequence ID" value="SEL91981.1"/>
    <property type="molecule type" value="Genomic_DNA"/>
</dbReference>
<keyword evidence="7" id="KW-1185">Reference proteome</keyword>
<dbReference type="Gene3D" id="1.20.120.530">
    <property type="entry name" value="GntR ligand-binding domain-like"/>
    <property type="match status" value="1"/>
</dbReference>
<dbReference type="SUPFAM" id="SSF46785">
    <property type="entry name" value="Winged helix' DNA-binding domain"/>
    <property type="match status" value="1"/>
</dbReference>
<keyword evidence="4" id="KW-0812">Transmembrane</keyword>
<dbReference type="AlphaFoldDB" id="A0A1H7U4S4"/>
<dbReference type="GO" id="GO:0003700">
    <property type="term" value="F:DNA-binding transcription factor activity"/>
    <property type="evidence" value="ECO:0007669"/>
    <property type="project" value="InterPro"/>
</dbReference>
<proteinExistence type="predicted"/>
<evidence type="ECO:0000256" key="1">
    <source>
        <dbReference type="ARBA" id="ARBA00023015"/>
    </source>
</evidence>
<dbReference type="Pfam" id="PF07729">
    <property type="entry name" value="FCD"/>
    <property type="match status" value="1"/>
</dbReference>
<dbReference type="InterPro" id="IPR036388">
    <property type="entry name" value="WH-like_DNA-bd_sf"/>
</dbReference>
<dbReference type="SMART" id="SM00345">
    <property type="entry name" value="HTH_GNTR"/>
    <property type="match status" value="1"/>
</dbReference>
<feature type="domain" description="HTH gntR-type" evidence="5">
    <location>
        <begin position="41"/>
        <end position="108"/>
    </location>
</feature>
<dbReference type="InterPro" id="IPR011711">
    <property type="entry name" value="GntR_C"/>
</dbReference>
<dbReference type="Proteomes" id="UP000198990">
    <property type="component" value="Unassembled WGS sequence"/>
</dbReference>
<name>A0A1H7U4S4_9FLAO</name>
<protein>
    <submittedName>
        <fullName evidence="6">DNA-binding transcriptional regulator, GntR family</fullName>
    </submittedName>
</protein>
<dbReference type="PANTHER" id="PTHR43537">
    <property type="entry name" value="TRANSCRIPTIONAL REGULATOR, GNTR FAMILY"/>
    <property type="match status" value="1"/>
</dbReference>